<proteinExistence type="predicted"/>
<evidence type="ECO:0008006" key="4">
    <source>
        <dbReference type="Google" id="ProtNLM"/>
    </source>
</evidence>
<evidence type="ECO:0000313" key="3">
    <source>
        <dbReference type="Proteomes" id="UP000235616"/>
    </source>
</evidence>
<evidence type="ECO:0000256" key="1">
    <source>
        <dbReference type="SAM" id="MobiDB-lite"/>
    </source>
</evidence>
<keyword evidence="3" id="KW-1185">Reference proteome</keyword>
<evidence type="ECO:0000313" key="2">
    <source>
        <dbReference type="EMBL" id="PMS15819.1"/>
    </source>
</evidence>
<gene>
    <name evidence="2" type="ORF">C0Z18_25400</name>
</gene>
<dbReference type="Gene3D" id="3.30.2020.40">
    <property type="entry name" value="Uncharacterised protein PF10387, DUF2442"/>
    <property type="match status" value="1"/>
</dbReference>
<organism evidence="2 3">
    <name type="scientific">Trinickia dabaoshanensis</name>
    <dbReference type="NCBI Taxonomy" id="564714"/>
    <lineage>
        <taxon>Bacteria</taxon>
        <taxon>Pseudomonadati</taxon>
        <taxon>Pseudomonadota</taxon>
        <taxon>Betaproteobacteria</taxon>
        <taxon>Burkholderiales</taxon>
        <taxon>Burkholderiaceae</taxon>
        <taxon>Trinickia</taxon>
    </lineage>
</organism>
<dbReference type="Proteomes" id="UP000235616">
    <property type="component" value="Unassembled WGS sequence"/>
</dbReference>
<protein>
    <recommendedName>
        <fullName evidence="4">DUF2442 domain-containing protein</fullName>
    </recommendedName>
</protein>
<sequence length="142" mass="15054">MAKITAAEIAAARKRGAEEPSIVSARFIRATRTLEVTFGHGVKIAVPVALIQDFSMLERAPTLAELAEVQVSGAGTSLYWPRLDLGLWGAGLLQGIFGTKAWMREVARGMGAIKSPAKAAASRENGRKGGRPRKHPATPAHA</sequence>
<dbReference type="EMBL" id="PNYA01000028">
    <property type="protein sequence ID" value="PMS15819.1"/>
    <property type="molecule type" value="Genomic_DNA"/>
</dbReference>
<comment type="caution">
    <text evidence="2">The sequence shown here is derived from an EMBL/GenBank/DDBJ whole genome shotgun (WGS) entry which is preliminary data.</text>
</comment>
<dbReference type="InterPro" id="IPR018841">
    <property type="entry name" value="DUF2442"/>
</dbReference>
<reference evidence="2 3" key="1">
    <citation type="submission" date="2018-01" db="EMBL/GenBank/DDBJ databases">
        <title>Whole genome analyses suggest that Burkholderia sensu lato contains two further novel genera in the rhizoxinica-symbiotica group Mycetohabitans gen. nov., and Trinickia gen. nov.: implications for the evolution of diazotrophy and nodulation in the Burkholderiaceae.</title>
        <authorList>
            <person name="Estrada-de los Santos P."/>
            <person name="Palmer M."/>
            <person name="Chavez-Ramirez B."/>
            <person name="Beukes C."/>
            <person name="Steenkamp E.T."/>
            <person name="Hirsch A.M."/>
            <person name="Manyaka P."/>
            <person name="Maluk M."/>
            <person name="Lafos M."/>
            <person name="Crook M."/>
            <person name="Gross E."/>
            <person name="Simon M.F."/>
            <person name="Bueno dos Reis Junior F."/>
            <person name="Poole P.S."/>
            <person name="Venter S.N."/>
            <person name="James E.K."/>
        </authorList>
    </citation>
    <scope>NUCLEOTIDE SEQUENCE [LARGE SCALE GENOMIC DNA]</scope>
    <source>
        <strain evidence="2 3">GIMN1.004</strain>
    </source>
</reference>
<name>A0A2N7VF84_9BURK</name>
<dbReference type="AlphaFoldDB" id="A0A2N7VF84"/>
<dbReference type="OrthoDB" id="8563470at2"/>
<feature type="region of interest" description="Disordered" evidence="1">
    <location>
        <begin position="114"/>
        <end position="142"/>
    </location>
</feature>
<dbReference type="Pfam" id="PF10387">
    <property type="entry name" value="DUF2442"/>
    <property type="match status" value="1"/>
</dbReference>
<accession>A0A2N7VF84</accession>
<dbReference type="RefSeq" id="WP_102648230.1">
    <property type="nucleotide sequence ID" value="NZ_PNYA01000028.1"/>
</dbReference>